<reference evidence="12 13" key="1">
    <citation type="submission" date="2020-09" db="EMBL/GenBank/DDBJ databases">
        <title>Investigation of environmental microbe.</title>
        <authorList>
            <person name="Ou Y."/>
            <person name="Kang Q."/>
        </authorList>
    </citation>
    <scope>NUCLEOTIDE SEQUENCE [LARGE SCALE GENOMIC DNA]</scope>
    <source>
        <strain evidence="12 13">KJZ-9</strain>
    </source>
</reference>
<dbReference type="PROSITE" id="PS00609">
    <property type="entry name" value="GLYCOSYL_HYDROL_F32"/>
    <property type="match status" value="1"/>
</dbReference>
<evidence type="ECO:0000259" key="10">
    <source>
        <dbReference type="Pfam" id="PF00251"/>
    </source>
</evidence>
<dbReference type="SUPFAM" id="SSF75005">
    <property type="entry name" value="Arabinanase/levansucrase/invertase"/>
    <property type="match status" value="1"/>
</dbReference>
<dbReference type="Proteomes" id="UP000516421">
    <property type="component" value="Chromosome"/>
</dbReference>
<dbReference type="InterPro" id="IPR051214">
    <property type="entry name" value="GH32_Enzymes"/>
</dbReference>
<dbReference type="KEGG" id="rama:IDM48_02960"/>
<evidence type="ECO:0000256" key="2">
    <source>
        <dbReference type="ARBA" id="ARBA00009902"/>
    </source>
</evidence>
<dbReference type="Pfam" id="PF00251">
    <property type="entry name" value="Glyco_hydro_32N"/>
    <property type="match status" value="1"/>
</dbReference>
<evidence type="ECO:0000313" key="13">
    <source>
        <dbReference type="Proteomes" id="UP000516421"/>
    </source>
</evidence>
<feature type="domain" description="Glycosyl hydrolase family 32 N-terminal" evidence="10">
    <location>
        <begin position="38"/>
        <end position="351"/>
    </location>
</feature>
<dbReference type="SMART" id="SM00640">
    <property type="entry name" value="Glyco_32"/>
    <property type="match status" value="1"/>
</dbReference>
<dbReference type="InterPro" id="IPR018053">
    <property type="entry name" value="Glyco_hydro_32_AS"/>
</dbReference>
<evidence type="ECO:0000259" key="11">
    <source>
        <dbReference type="Pfam" id="PF08244"/>
    </source>
</evidence>
<keyword evidence="9" id="KW-0119">Carbohydrate metabolism</keyword>
<keyword evidence="5 8" id="KW-0378">Hydrolase</keyword>
<dbReference type="Gene3D" id="2.60.120.560">
    <property type="entry name" value="Exo-inulinase, domain 1"/>
    <property type="match status" value="1"/>
</dbReference>
<dbReference type="GO" id="GO:0005737">
    <property type="term" value="C:cytoplasm"/>
    <property type="evidence" value="ECO:0007669"/>
    <property type="project" value="UniProtKB-SubCell"/>
</dbReference>
<dbReference type="AlphaFoldDB" id="A0A7H2BL47"/>
<dbReference type="PANTHER" id="PTHR43101">
    <property type="entry name" value="BETA-FRUCTOSIDASE"/>
    <property type="match status" value="1"/>
</dbReference>
<sequence>MVNHQMNPRAQEILDGADASYRMYHTAVIADPDYPALHLAPPVGRLNDPNGLVYKDGVYHAFYQYAPEHPGRDIFWRHAQSTDLVHWDNHRNAIAPIYWYDRNGCYSGSCFLAEDGTFELFYTGNVKNPDGTRETYQNLVLSQDDCKTFERSADNPLISGTPAGYTPHFRDPYVFERAGMFYAMIGTQREDLTGAVVLYSSPNRRNWKFEGEIDFSDPAINAYGYMLECPQIIELQDQITGQKKDVMLFCPQGMSADGERFNNKYQAGYIVGHLNGLYFEVETPFTEFDAGFEFYAPQVFHGSNDGNRALIAAWFGISDQDEMPSWDHRWLHLLTFPRWISLREGKLFQQPAEGLNQAMPLEMQSLDHHGAIEVVEDARVFRVSGELDVETGPVTIAIGDQRGVAFSIEISAHAVKVDRTGTKYTVWGPQRTRTATVPSSTKTFDLLVDASALELFIDEGETTVSGRSFFHGTRRTVQVLNAAGEPAVEQVIHLNAVKLAEER</sequence>
<dbReference type="InterPro" id="IPR013148">
    <property type="entry name" value="Glyco_hydro_32_N"/>
</dbReference>
<dbReference type="InterPro" id="IPR013189">
    <property type="entry name" value="Glyco_hydro_32_C"/>
</dbReference>
<dbReference type="UniPathway" id="UPA00238"/>
<comment type="function">
    <text evidence="9">Enables the bacterium to metabolize sucrose as a sole carbon source.</text>
</comment>
<evidence type="ECO:0000256" key="3">
    <source>
        <dbReference type="ARBA" id="ARBA00012758"/>
    </source>
</evidence>
<evidence type="ECO:0000256" key="6">
    <source>
        <dbReference type="ARBA" id="ARBA00023295"/>
    </source>
</evidence>
<evidence type="ECO:0000256" key="1">
    <source>
        <dbReference type="ARBA" id="ARBA00004914"/>
    </source>
</evidence>
<dbReference type="InterPro" id="IPR023296">
    <property type="entry name" value="Glyco_hydro_beta-prop_sf"/>
</dbReference>
<dbReference type="GO" id="GO:0005985">
    <property type="term" value="P:sucrose metabolic process"/>
    <property type="evidence" value="ECO:0007669"/>
    <property type="project" value="UniProtKB-UniPathway"/>
</dbReference>
<dbReference type="Pfam" id="PF08244">
    <property type="entry name" value="Glyco_hydro_32C"/>
    <property type="match status" value="1"/>
</dbReference>
<dbReference type="InterPro" id="IPR013320">
    <property type="entry name" value="ConA-like_dom_sf"/>
</dbReference>
<comment type="similarity">
    <text evidence="2 8">Belongs to the glycosyl hydrolase 32 family.</text>
</comment>
<protein>
    <recommendedName>
        <fullName evidence="4 8">Sucrose-6-phosphate hydrolase</fullName>
        <ecNumber evidence="3 8">3.2.1.26</ecNumber>
    </recommendedName>
    <alternativeName>
        <fullName evidence="7 9">Invertase</fullName>
    </alternativeName>
</protein>
<evidence type="ECO:0000256" key="9">
    <source>
        <dbReference type="RuleBase" id="RU365015"/>
    </source>
</evidence>
<evidence type="ECO:0000313" key="12">
    <source>
        <dbReference type="EMBL" id="QNV40393.1"/>
    </source>
</evidence>
<dbReference type="EC" id="3.2.1.26" evidence="3 8"/>
<comment type="pathway">
    <text evidence="1 9">Glycan biosynthesis; sucrose metabolism.</text>
</comment>
<comment type="catalytic activity">
    <reaction evidence="8">
        <text>Hydrolysis of terminal non-reducing beta-D-fructofuranoside residues in beta-D-fructofuranosides.</text>
        <dbReference type="EC" id="3.2.1.26"/>
    </reaction>
</comment>
<organism evidence="12 13">
    <name type="scientific">Rothia amarae</name>
    <dbReference type="NCBI Taxonomy" id="169480"/>
    <lineage>
        <taxon>Bacteria</taxon>
        <taxon>Bacillati</taxon>
        <taxon>Actinomycetota</taxon>
        <taxon>Actinomycetes</taxon>
        <taxon>Micrococcales</taxon>
        <taxon>Micrococcaceae</taxon>
        <taxon>Rothia</taxon>
    </lineage>
</organism>
<keyword evidence="13" id="KW-1185">Reference proteome</keyword>
<name>A0A7H2BL47_9MICC</name>
<dbReference type="RefSeq" id="WP_190617971.1">
    <property type="nucleotide sequence ID" value="NZ_CP061538.1"/>
</dbReference>
<dbReference type="GO" id="GO:0004564">
    <property type="term" value="F:beta-fructofuranosidase activity"/>
    <property type="evidence" value="ECO:0007669"/>
    <property type="project" value="UniProtKB-EC"/>
</dbReference>
<accession>A0A7H2BL47</accession>
<dbReference type="InterPro" id="IPR006232">
    <property type="entry name" value="Suc6P_hydrolase"/>
</dbReference>
<dbReference type="EMBL" id="CP061538">
    <property type="protein sequence ID" value="QNV40393.1"/>
    <property type="molecule type" value="Genomic_DNA"/>
</dbReference>
<proteinExistence type="inferred from homology"/>
<dbReference type="Gene3D" id="2.115.10.20">
    <property type="entry name" value="Glycosyl hydrolase domain, family 43"/>
    <property type="match status" value="1"/>
</dbReference>
<dbReference type="PANTHER" id="PTHR43101:SF1">
    <property type="entry name" value="BETA-FRUCTOSIDASE"/>
    <property type="match status" value="1"/>
</dbReference>
<evidence type="ECO:0000256" key="5">
    <source>
        <dbReference type="ARBA" id="ARBA00022801"/>
    </source>
</evidence>
<dbReference type="NCBIfam" id="TIGR01322">
    <property type="entry name" value="scrB_fam"/>
    <property type="match status" value="1"/>
</dbReference>
<evidence type="ECO:0000256" key="4">
    <source>
        <dbReference type="ARBA" id="ARBA00019623"/>
    </source>
</evidence>
<dbReference type="SUPFAM" id="SSF49899">
    <property type="entry name" value="Concanavalin A-like lectins/glucanases"/>
    <property type="match status" value="1"/>
</dbReference>
<keyword evidence="6 8" id="KW-0326">Glycosidase</keyword>
<evidence type="ECO:0000256" key="8">
    <source>
        <dbReference type="RuleBase" id="RU362110"/>
    </source>
</evidence>
<comment type="subcellular location">
    <subcellularLocation>
        <location evidence="9">Cytoplasm</location>
    </subcellularLocation>
</comment>
<gene>
    <name evidence="12" type="ORF">IDM48_02960</name>
</gene>
<feature type="domain" description="Glycosyl hydrolase family 32 C-terminal" evidence="11">
    <location>
        <begin position="390"/>
        <end position="485"/>
    </location>
</feature>
<evidence type="ECO:0000256" key="7">
    <source>
        <dbReference type="ARBA" id="ARBA00033367"/>
    </source>
</evidence>
<dbReference type="InterPro" id="IPR001362">
    <property type="entry name" value="Glyco_hydro_32"/>
</dbReference>
<keyword evidence="9" id="KW-0963">Cytoplasm</keyword>
<dbReference type="CDD" id="cd18623">
    <property type="entry name" value="GH32_ScrB-like"/>
    <property type="match status" value="1"/>
</dbReference>